<sequence length="265" mass="28958">MLRQNEFKQKLKAGQPTFGLFCSVPHPLMVELIALADYDFVILDTEHVLVNPETLENMIRAAEALSITPLVRVGDGSKETILRALDAGALGVVVPHVESGAQAEAIVRAARYYPEGMRSLNGGRPGAFGKRSLVEYMKRANEEIMVIPMIESRAGLEHLDEILAVPGIDLILEGSADLSQSFGIPWQTGSQTVQDALAHLHARCRAKGVPSCAIPRTSAEFAPLWQLGVRSFVLGDERGISFRALNAHRTSYHQLIPTKETVPDE</sequence>
<dbReference type="PANTHER" id="PTHR30502:SF0">
    <property type="entry name" value="PHOSPHOENOLPYRUVATE CARBOXYLASE FAMILY PROTEIN"/>
    <property type="match status" value="1"/>
</dbReference>
<evidence type="ECO:0000256" key="2">
    <source>
        <dbReference type="ARBA" id="ARBA00022723"/>
    </source>
</evidence>
<accession>A0ABW5A0T9</accession>
<dbReference type="Pfam" id="PF03328">
    <property type="entry name" value="HpcH_HpaI"/>
    <property type="match status" value="1"/>
</dbReference>
<organism evidence="5 6">
    <name type="scientific">Tumebacillus lipolyticus</name>
    <dbReference type="NCBI Taxonomy" id="1280370"/>
    <lineage>
        <taxon>Bacteria</taxon>
        <taxon>Bacillati</taxon>
        <taxon>Bacillota</taxon>
        <taxon>Bacilli</taxon>
        <taxon>Bacillales</taxon>
        <taxon>Alicyclobacillaceae</taxon>
        <taxon>Tumebacillus</taxon>
    </lineage>
</organism>
<comment type="similarity">
    <text evidence="1">Belongs to the HpcH/HpaI aldolase family.</text>
</comment>
<proteinExistence type="inferred from homology"/>
<dbReference type="Gene3D" id="3.20.20.60">
    <property type="entry name" value="Phosphoenolpyruvate-binding domains"/>
    <property type="match status" value="1"/>
</dbReference>
<protein>
    <submittedName>
        <fullName evidence="5">HpcH/HpaI aldolase/citrate lyase family protein</fullName>
    </submittedName>
</protein>
<comment type="caution">
    <text evidence="5">The sequence shown here is derived from an EMBL/GenBank/DDBJ whole genome shotgun (WGS) entry which is preliminary data.</text>
</comment>
<name>A0ABW5A0T9_9BACL</name>
<dbReference type="SUPFAM" id="SSF51621">
    <property type="entry name" value="Phosphoenolpyruvate/pyruvate domain"/>
    <property type="match status" value="1"/>
</dbReference>
<dbReference type="PANTHER" id="PTHR30502">
    <property type="entry name" value="2-KETO-3-DEOXY-L-RHAMNONATE ALDOLASE"/>
    <property type="match status" value="1"/>
</dbReference>
<evidence type="ECO:0000256" key="3">
    <source>
        <dbReference type="ARBA" id="ARBA00023239"/>
    </source>
</evidence>
<feature type="domain" description="HpcH/HpaI aldolase/citrate lyase" evidence="4">
    <location>
        <begin position="18"/>
        <end position="209"/>
    </location>
</feature>
<dbReference type="Proteomes" id="UP001597343">
    <property type="component" value="Unassembled WGS sequence"/>
</dbReference>
<reference evidence="6" key="1">
    <citation type="journal article" date="2019" name="Int. J. Syst. Evol. Microbiol.">
        <title>The Global Catalogue of Microorganisms (GCM) 10K type strain sequencing project: providing services to taxonomists for standard genome sequencing and annotation.</title>
        <authorList>
            <consortium name="The Broad Institute Genomics Platform"/>
            <consortium name="The Broad Institute Genome Sequencing Center for Infectious Disease"/>
            <person name="Wu L."/>
            <person name="Ma J."/>
        </authorList>
    </citation>
    <scope>NUCLEOTIDE SEQUENCE [LARGE SCALE GENOMIC DNA]</scope>
    <source>
        <strain evidence="6">CGMCC 1.13574</strain>
    </source>
</reference>
<evidence type="ECO:0000259" key="4">
    <source>
        <dbReference type="Pfam" id="PF03328"/>
    </source>
</evidence>
<gene>
    <name evidence="5" type="ORF">ACFSOY_18060</name>
</gene>
<evidence type="ECO:0000256" key="1">
    <source>
        <dbReference type="ARBA" id="ARBA00005568"/>
    </source>
</evidence>
<dbReference type="InterPro" id="IPR040442">
    <property type="entry name" value="Pyrv_kinase-like_dom_sf"/>
</dbReference>
<keyword evidence="6" id="KW-1185">Reference proteome</keyword>
<evidence type="ECO:0000313" key="5">
    <source>
        <dbReference type="EMBL" id="MFD2171872.1"/>
    </source>
</evidence>
<dbReference type="InterPro" id="IPR050251">
    <property type="entry name" value="HpcH-HpaI_aldolase"/>
</dbReference>
<dbReference type="RefSeq" id="WP_386049050.1">
    <property type="nucleotide sequence ID" value="NZ_JBHUIO010000011.1"/>
</dbReference>
<dbReference type="GO" id="GO:0016829">
    <property type="term" value="F:lyase activity"/>
    <property type="evidence" value="ECO:0007669"/>
    <property type="project" value="UniProtKB-KW"/>
</dbReference>
<dbReference type="EMBL" id="JBHUIO010000011">
    <property type="protein sequence ID" value="MFD2171872.1"/>
    <property type="molecule type" value="Genomic_DNA"/>
</dbReference>
<keyword evidence="2" id="KW-0479">Metal-binding</keyword>
<evidence type="ECO:0000313" key="6">
    <source>
        <dbReference type="Proteomes" id="UP001597343"/>
    </source>
</evidence>
<dbReference type="InterPro" id="IPR015813">
    <property type="entry name" value="Pyrv/PenolPyrv_kinase-like_dom"/>
</dbReference>
<dbReference type="InterPro" id="IPR005000">
    <property type="entry name" value="Aldolase/citrate-lyase_domain"/>
</dbReference>
<keyword evidence="3 5" id="KW-0456">Lyase</keyword>